<gene>
    <name evidence="1" type="ORF">CARN5_0325</name>
</gene>
<sequence length="24" mass="2711">MVRISLPISWWDVSSVMVNPPALI</sequence>
<accession>E6QG40</accession>
<comment type="caution">
    <text evidence="1">The sequence shown here is derived from an EMBL/GenBank/DDBJ whole genome shotgun (WGS) entry which is preliminary data.</text>
</comment>
<reference evidence="1" key="1">
    <citation type="submission" date="2009-10" db="EMBL/GenBank/DDBJ databases">
        <title>Diversity of trophic interactions inside an arsenic-rich microbial ecosystem.</title>
        <authorList>
            <person name="Bertin P.N."/>
            <person name="Heinrich-Salmeron A."/>
            <person name="Pelletier E."/>
            <person name="Goulhen-Chollet F."/>
            <person name="Arsene-Ploetze F."/>
            <person name="Gallien S."/>
            <person name="Calteau A."/>
            <person name="Vallenet D."/>
            <person name="Casiot C."/>
            <person name="Chane-Woon-Ming B."/>
            <person name="Giloteaux L."/>
            <person name="Barakat M."/>
            <person name="Bonnefoy V."/>
            <person name="Bruneel O."/>
            <person name="Chandler M."/>
            <person name="Cleiss J."/>
            <person name="Duran R."/>
            <person name="Elbaz-Poulichet F."/>
            <person name="Fonknechten N."/>
            <person name="Lauga B."/>
            <person name="Mornico D."/>
            <person name="Ortet P."/>
            <person name="Schaeffer C."/>
            <person name="Siguier P."/>
            <person name="Alexander Thil Smith A."/>
            <person name="Van Dorsselaer A."/>
            <person name="Weissenbach J."/>
            <person name="Medigue C."/>
            <person name="Le Paslier D."/>
        </authorList>
    </citation>
    <scope>NUCLEOTIDE SEQUENCE</scope>
</reference>
<proteinExistence type="predicted"/>
<dbReference type="AlphaFoldDB" id="E6QG40"/>
<name>E6QG40_9ZZZZ</name>
<dbReference type="EMBL" id="CABP01000161">
    <property type="protein sequence ID" value="CBI06191.1"/>
    <property type="molecule type" value="Genomic_DNA"/>
</dbReference>
<evidence type="ECO:0000313" key="1">
    <source>
        <dbReference type="EMBL" id="CBI06191.1"/>
    </source>
</evidence>
<organism evidence="1">
    <name type="scientific">mine drainage metagenome</name>
    <dbReference type="NCBI Taxonomy" id="410659"/>
    <lineage>
        <taxon>unclassified sequences</taxon>
        <taxon>metagenomes</taxon>
        <taxon>ecological metagenomes</taxon>
    </lineage>
</organism>
<protein>
    <submittedName>
        <fullName evidence="1">Branched chain amino acid transporter (LIV-II)</fullName>
    </submittedName>
</protein>